<dbReference type="AlphaFoldDB" id="A0A2G7FMW1"/>
<sequence>MASKDTGALLSLPLRLRQDVKAPTSNELDFARQAAAEAEAPTVADPMEIAENQANPPHKPPLDDGEATVTDPFDNADGATALKPQAAVDGGKQSLSTPVQAADDQTDSTSQPAVSDGDTTLTQPSQAADEQAKLANSVHSSVVDDGETTDMATVDLVAPKKKKKRKTKSKAKHGKGKPTGFEEYYVDVPISPKEYEEEKALYDIRIEAAILRYQNSRRIEPDRREVFMRYLAYGGVDVGPKMFTGVDEQELQQLDSEQALIAKGQASIHQECMKLTVDFNTVVKGYLTSYFPYFFNPETEDMVKLATVTIRNFLSYLLYHEVCPEYKENIDEARRSCDIATKELWQNQEFATSSPGDFNKACSTLFGGFFYDVNAEENSWNKRKNGNFLMKKDVARKVVKFAIAGSGTNAMALQFQTLANQNTLHSTLVPDIHGFEVIAVFPPTPEVREFYRHHAPDLNPVGRMVGKAYRDPGKPRYDLSAEERLMWETGAASMPDFQFFLEESLLKLCYPKMKVITPVWELICGLNFFEDVHTVYSSIYTVLCNDLMLGYKQSVDLTEKEPDDVEEIEEPNGDGAEKKETTL</sequence>
<evidence type="ECO:0008006" key="4">
    <source>
        <dbReference type="Google" id="ProtNLM"/>
    </source>
</evidence>
<feature type="region of interest" description="Disordered" evidence="1">
    <location>
        <begin position="35"/>
        <end position="140"/>
    </location>
</feature>
<comment type="caution">
    <text evidence="2">The sequence shown here is derived from an EMBL/GenBank/DDBJ whole genome shotgun (WGS) entry which is preliminary data.</text>
</comment>
<feature type="compositionally biased region" description="Acidic residues" evidence="1">
    <location>
        <begin position="561"/>
        <end position="572"/>
    </location>
</feature>
<dbReference type="Proteomes" id="UP000231358">
    <property type="component" value="Unassembled WGS sequence"/>
</dbReference>
<dbReference type="EMBL" id="NEXV01000574">
    <property type="protein sequence ID" value="PIG81131.1"/>
    <property type="molecule type" value="Genomic_DNA"/>
</dbReference>
<evidence type="ECO:0000313" key="2">
    <source>
        <dbReference type="EMBL" id="PIG81131.1"/>
    </source>
</evidence>
<feature type="region of interest" description="Disordered" evidence="1">
    <location>
        <begin position="559"/>
        <end position="583"/>
    </location>
</feature>
<organism evidence="2 3">
    <name type="scientific">Aspergillus arachidicola</name>
    <dbReference type="NCBI Taxonomy" id="656916"/>
    <lineage>
        <taxon>Eukaryota</taxon>
        <taxon>Fungi</taxon>
        <taxon>Dikarya</taxon>
        <taxon>Ascomycota</taxon>
        <taxon>Pezizomycotina</taxon>
        <taxon>Eurotiomycetes</taxon>
        <taxon>Eurotiomycetidae</taxon>
        <taxon>Eurotiales</taxon>
        <taxon>Aspergillaceae</taxon>
        <taxon>Aspergillus</taxon>
        <taxon>Aspergillus subgen. Circumdati</taxon>
    </lineage>
</organism>
<keyword evidence="3" id="KW-1185">Reference proteome</keyword>
<evidence type="ECO:0000256" key="1">
    <source>
        <dbReference type="SAM" id="MobiDB-lite"/>
    </source>
</evidence>
<feature type="region of interest" description="Disordered" evidence="1">
    <location>
        <begin position="1"/>
        <end position="22"/>
    </location>
</feature>
<dbReference type="InterPro" id="IPR018606">
    <property type="entry name" value="Arb1"/>
</dbReference>
<evidence type="ECO:0000313" key="3">
    <source>
        <dbReference type="Proteomes" id="UP000231358"/>
    </source>
</evidence>
<feature type="compositionally biased region" description="Polar residues" evidence="1">
    <location>
        <begin position="107"/>
        <end position="128"/>
    </location>
</feature>
<protein>
    <recommendedName>
        <fullName evidence="4">Argonaute siRNA chaperone complex subunit Arb1-domain-containing protein</fullName>
    </recommendedName>
</protein>
<dbReference type="STRING" id="656916.A0A2G7FMW1"/>
<reference evidence="2 3" key="1">
    <citation type="submission" date="2017-05" db="EMBL/GenBank/DDBJ databases">
        <title>Genome sequence for an aflatoxigenic pathogen of Argentinian peanut, Aspergillus arachidicola.</title>
        <authorList>
            <person name="Moore G."/>
            <person name="Beltz S.B."/>
            <person name="Mack B.M."/>
        </authorList>
    </citation>
    <scope>NUCLEOTIDE SEQUENCE [LARGE SCALE GENOMIC DNA]</scope>
    <source>
        <strain evidence="2 3">CBS 117610</strain>
    </source>
</reference>
<feature type="compositionally biased region" description="Basic residues" evidence="1">
    <location>
        <begin position="159"/>
        <end position="176"/>
    </location>
</feature>
<dbReference type="GO" id="GO:0033167">
    <property type="term" value="C:ARC complex"/>
    <property type="evidence" value="ECO:0007669"/>
    <property type="project" value="InterPro"/>
</dbReference>
<proteinExistence type="predicted"/>
<accession>A0A2G7FMW1</accession>
<name>A0A2G7FMW1_9EURO</name>
<gene>
    <name evidence="2" type="ORF">AARAC_009537</name>
</gene>
<dbReference type="Pfam" id="PF09692">
    <property type="entry name" value="Arb1"/>
    <property type="match status" value="1"/>
</dbReference>
<dbReference type="GO" id="GO:0031047">
    <property type="term" value="P:regulatory ncRNA-mediated gene silencing"/>
    <property type="evidence" value="ECO:0007669"/>
    <property type="project" value="InterPro"/>
</dbReference>
<feature type="region of interest" description="Disordered" evidence="1">
    <location>
        <begin position="154"/>
        <end position="176"/>
    </location>
</feature>